<evidence type="ECO:0000256" key="1">
    <source>
        <dbReference type="SAM" id="Phobius"/>
    </source>
</evidence>
<keyword evidence="1" id="KW-0812">Transmembrane</keyword>
<evidence type="ECO:0000313" key="2">
    <source>
        <dbReference type="EMBL" id="EIY65628.1"/>
    </source>
</evidence>
<dbReference type="Proteomes" id="UP000005150">
    <property type="component" value="Unassembled WGS sequence"/>
</dbReference>
<keyword evidence="3" id="KW-1185">Reference proteome</keyword>
<sequence length="48" mass="5127">MEDLKLNELQQVYGGGFDEGKSVGYQIGKTISGAIALYGFYVLVAALV</sequence>
<organism evidence="2 3">
    <name type="scientific">Bacteroides salyersiae CL02T12C01</name>
    <dbReference type="NCBI Taxonomy" id="997887"/>
    <lineage>
        <taxon>Bacteria</taxon>
        <taxon>Pseudomonadati</taxon>
        <taxon>Bacteroidota</taxon>
        <taxon>Bacteroidia</taxon>
        <taxon>Bacteroidales</taxon>
        <taxon>Bacteroidaceae</taxon>
        <taxon>Bacteroides</taxon>
    </lineage>
</organism>
<protein>
    <recommendedName>
        <fullName evidence="4">Bacteriocin-type signal sequence</fullName>
    </recommendedName>
</protein>
<keyword evidence="1" id="KW-1133">Transmembrane helix</keyword>
<dbReference type="EMBL" id="AGXV01000022">
    <property type="protein sequence ID" value="EIY65628.1"/>
    <property type="molecule type" value="Genomic_DNA"/>
</dbReference>
<name>I9T9Y8_9BACE</name>
<gene>
    <name evidence="2" type="ORF">HMPREF1071_01823</name>
</gene>
<dbReference type="AlphaFoldDB" id="I9T9Y8"/>
<proteinExistence type="predicted"/>
<evidence type="ECO:0008006" key="4">
    <source>
        <dbReference type="Google" id="ProtNLM"/>
    </source>
</evidence>
<reference evidence="2 3" key="1">
    <citation type="submission" date="2012-02" db="EMBL/GenBank/DDBJ databases">
        <title>The Genome Sequence of Bacteroides salyersiae CL02T12C01.</title>
        <authorList>
            <consortium name="The Broad Institute Genome Sequencing Platform"/>
            <person name="Earl A."/>
            <person name="Ward D."/>
            <person name="Feldgarden M."/>
            <person name="Gevers D."/>
            <person name="Zitomersky N.L."/>
            <person name="Coyne M.J."/>
            <person name="Comstock L.E."/>
            <person name="Young S.K."/>
            <person name="Zeng Q."/>
            <person name="Gargeya S."/>
            <person name="Fitzgerald M."/>
            <person name="Haas B."/>
            <person name="Abouelleil A."/>
            <person name="Alvarado L."/>
            <person name="Arachchi H.M."/>
            <person name="Berlin A."/>
            <person name="Chapman S.B."/>
            <person name="Gearin G."/>
            <person name="Goldberg J."/>
            <person name="Griggs A."/>
            <person name="Gujja S."/>
            <person name="Hansen M."/>
            <person name="Heiman D."/>
            <person name="Howarth C."/>
            <person name="Larimer J."/>
            <person name="Lui A."/>
            <person name="MacDonald P.J.P."/>
            <person name="McCowen C."/>
            <person name="Montmayeur A."/>
            <person name="Murphy C."/>
            <person name="Neiman D."/>
            <person name="Pearson M."/>
            <person name="Priest M."/>
            <person name="Roberts A."/>
            <person name="Saif S."/>
            <person name="Shea T."/>
            <person name="Sisk P."/>
            <person name="Stolte C."/>
            <person name="Sykes S."/>
            <person name="Wortman J."/>
            <person name="Nusbaum C."/>
            <person name="Birren B."/>
        </authorList>
    </citation>
    <scope>NUCLEOTIDE SEQUENCE [LARGE SCALE GENOMIC DNA]</scope>
    <source>
        <strain evidence="2 3">CL02T12C01</strain>
    </source>
</reference>
<dbReference type="RefSeq" id="WP_007479738.1">
    <property type="nucleotide sequence ID" value="NZ_JH724307.1"/>
</dbReference>
<feature type="transmembrane region" description="Helical" evidence="1">
    <location>
        <begin position="27"/>
        <end position="47"/>
    </location>
</feature>
<keyword evidence="1" id="KW-0472">Membrane</keyword>
<dbReference type="PATRIC" id="fig|997887.3.peg.1909"/>
<evidence type="ECO:0000313" key="3">
    <source>
        <dbReference type="Proteomes" id="UP000005150"/>
    </source>
</evidence>
<dbReference type="HOGENOM" id="CLU_209577_0_0_10"/>
<comment type="caution">
    <text evidence="2">The sequence shown here is derived from an EMBL/GenBank/DDBJ whole genome shotgun (WGS) entry which is preliminary data.</text>
</comment>
<accession>I9T9Y8</accession>